<dbReference type="Pfam" id="PF21834">
    <property type="entry name" value="DUF6894"/>
    <property type="match status" value="1"/>
</dbReference>
<evidence type="ECO:0000259" key="1">
    <source>
        <dbReference type="Pfam" id="PF21834"/>
    </source>
</evidence>
<dbReference type="EMBL" id="CAADFC020000018">
    <property type="protein sequence ID" value="VIO74248.1"/>
    <property type="molecule type" value="Genomic_DNA"/>
</dbReference>
<gene>
    <name evidence="2" type="ORF">CI1B_51330</name>
</gene>
<dbReference type="InterPro" id="IPR054189">
    <property type="entry name" value="DUF6894"/>
</dbReference>
<evidence type="ECO:0000313" key="3">
    <source>
        <dbReference type="Proteomes" id="UP000328092"/>
    </source>
</evidence>
<reference evidence="2" key="1">
    <citation type="submission" date="2019-02" db="EMBL/GenBank/DDBJ databases">
        <authorList>
            <person name="Pothier F.J."/>
        </authorList>
    </citation>
    <scope>NUCLEOTIDE SEQUENCE</scope>
    <source>
        <strain evidence="2">CI-1B</strain>
    </source>
</reference>
<proteinExistence type="predicted"/>
<name>A0A508TIU2_9BRAD</name>
<dbReference type="OrthoDB" id="8244332at2"/>
<feature type="domain" description="DUF6894" evidence="1">
    <location>
        <begin position="5"/>
        <end position="68"/>
    </location>
</feature>
<comment type="caution">
    <text evidence="2">The sequence shown here is derived from an EMBL/GenBank/DDBJ whole genome shotgun (WGS) entry which is preliminary data.</text>
</comment>
<accession>A0A508TIU2</accession>
<evidence type="ECO:0000313" key="2">
    <source>
        <dbReference type="EMBL" id="VIO74248.1"/>
    </source>
</evidence>
<protein>
    <recommendedName>
        <fullName evidence="1">DUF6894 domain-containing protein</fullName>
    </recommendedName>
</protein>
<dbReference type="RefSeq" id="WP_139484035.1">
    <property type="nucleotide sequence ID" value="NZ_CAADFB020000028.1"/>
</dbReference>
<keyword evidence="3" id="KW-1185">Reference proteome</keyword>
<organism evidence="2 3">
    <name type="scientific">Bradyrhizobium ivorense</name>
    <dbReference type="NCBI Taxonomy" id="2511166"/>
    <lineage>
        <taxon>Bacteria</taxon>
        <taxon>Pseudomonadati</taxon>
        <taxon>Pseudomonadota</taxon>
        <taxon>Alphaproteobacteria</taxon>
        <taxon>Hyphomicrobiales</taxon>
        <taxon>Nitrobacteraceae</taxon>
        <taxon>Bradyrhizobium</taxon>
    </lineage>
</organism>
<dbReference type="AlphaFoldDB" id="A0A508TIU2"/>
<dbReference type="Proteomes" id="UP000328092">
    <property type="component" value="Unassembled WGS sequence"/>
</dbReference>
<sequence>MPAVYFHCSDDQHVILDRAGAAMNLAEARLHAERLVRSYLMTPSAEDWRNWVLHVTDDLGDEIFELPFVDVLGELH</sequence>